<reference evidence="1" key="1">
    <citation type="submission" date="2018-05" db="EMBL/GenBank/DDBJ databases">
        <authorList>
            <person name="Lanie J.A."/>
            <person name="Ng W.-L."/>
            <person name="Kazmierczak K.M."/>
            <person name="Andrzejewski T.M."/>
            <person name="Davidsen T.M."/>
            <person name="Wayne K.J."/>
            <person name="Tettelin H."/>
            <person name="Glass J.I."/>
            <person name="Rusch D."/>
            <person name="Podicherti R."/>
            <person name="Tsui H.-C.T."/>
            <person name="Winkler M.E."/>
        </authorList>
    </citation>
    <scope>NUCLEOTIDE SEQUENCE</scope>
</reference>
<evidence type="ECO:0000313" key="1">
    <source>
        <dbReference type="EMBL" id="SVB47493.1"/>
    </source>
</evidence>
<dbReference type="AlphaFoldDB" id="A0A382EC10"/>
<accession>A0A382EC10</accession>
<proteinExistence type="predicted"/>
<sequence>MSNNLISFKKNILIGAPERIRTPDLGLRRATLYPAELRAHRYMNLNIYHQFDLDQKKYL</sequence>
<dbReference type="EMBL" id="UINC01043444">
    <property type="protein sequence ID" value="SVB47493.1"/>
    <property type="molecule type" value="Genomic_DNA"/>
</dbReference>
<protein>
    <submittedName>
        <fullName evidence="1">Uncharacterized protein</fullName>
    </submittedName>
</protein>
<dbReference type="AntiFam" id="ANF00012">
    <property type="entry name" value="tRNA translation"/>
</dbReference>
<organism evidence="1">
    <name type="scientific">marine metagenome</name>
    <dbReference type="NCBI Taxonomy" id="408172"/>
    <lineage>
        <taxon>unclassified sequences</taxon>
        <taxon>metagenomes</taxon>
        <taxon>ecological metagenomes</taxon>
    </lineage>
</organism>
<gene>
    <name evidence="1" type="ORF">METZ01_LOCUS200347</name>
</gene>
<name>A0A382EC10_9ZZZZ</name>